<dbReference type="OrthoDB" id="8592692at2"/>
<dbReference type="EMBL" id="WNKX01000020">
    <property type="protein sequence ID" value="MTW13246.1"/>
    <property type="molecule type" value="Genomic_DNA"/>
</dbReference>
<feature type="chain" id="PRO_5026656395" description="Secreted protein" evidence="1">
    <location>
        <begin position="21"/>
        <end position="138"/>
    </location>
</feature>
<reference evidence="2 3" key="1">
    <citation type="submission" date="2019-11" db="EMBL/GenBank/DDBJ databases">
        <title>Type strains purchased from KCTC, JCM and DSMZ.</title>
        <authorList>
            <person name="Lu H."/>
        </authorList>
    </citation>
    <scope>NUCLEOTIDE SEQUENCE [LARGE SCALE GENOMIC DNA]</scope>
    <source>
        <strain evidence="2 3">JCM 31587</strain>
    </source>
</reference>
<organism evidence="2 3">
    <name type="scientific">Massilia eburnea</name>
    <dbReference type="NCBI Taxonomy" id="1776165"/>
    <lineage>
        <taxon>Bacteria</taxon>
        <taxon>Pseudomonadati</taxon>
        <taxon>Pseudomonadota</taxon>
        <taxon>Betaproteobacteria</taxon>
        <taxon>Burkholderiales</taxon>
        <taxon>Oxalobacteraceae</taxon>
        <taxon>Telluria group</taxon>
        <taxon>Massilia</taxon>
    </lineage>
</organism>
<evidence type="ECO:0000256" key="1">
    <source>
        <dbReference type="SAM" id="SignalP"/>
    </source>
</evidence>
<dbReference type="RefSeq" id="WP_155456168.1">
    <property type="nucleotide sequence ID" value="NZ_WNKX01000020.1"/>
</dbReference>
<evidence type="ECO:0008006" key="4">
    <source>
        <dbReference type="Google" id="ProtNLM"/>
    </source>
</evidence>
<accession>A0A6L6QNK3</accession>
<comment type="caution">
    <text evidence="2">The sequence shown here is derived from an EMBL/GenBank/DDBJ whole genome shotgun (WGS) entry which is preliminary data.</text>
</comment>
<evidence type="ECO:0000313" key="3">
    <source>
        <dbReference type="Proteomes" id="UP000472320"/>
    </source>
</evidence>
<evidence type="ECO:0000313" key="2">
    <source>
        <dbReference type="EMBL" id="MTW13246.1"/>
    </source>
</evidence>
<keyword evidence="1" id="KW-0732">Signal</keyword>
<protein>
    <recommendedName>
        <fullName evidence="4">Secreted protein</fullName>
    </recommendedName>
</protein>
<feature type="signal peptide" evidence="1">
    <location>
        <begin position="1"/>
        <end position="20"/>
    </location>
</feature>
<name>A0A6L6QNK3_9BURK</name>
<gene>
    <name evidence="2" type="ORF">GM658_21805</name>
</gene>
<dbReference type="AlphaFoldDB" id="A0A6L6QNK3"/>
<keyword evidence="3" id="KW-1185">Reference proteome</keyword>
<sequence length="138" mass="14803">MRKLVILLAIAIYAAKVAGAQLKPDEVLIPVHVIVEQEPDHELWSQKAANATAKLRSKKACLSHGGTWERMGMRGNFGCNLPTPDAGKSCTSDNDCAMICTPVGEQIARFGHCSPSFNVFGCLRGMKDGVSTTAICID</sequence>
<proteinExistence type="predicted"/>
<dbReference type="Proteomes" id="UP000472320">
    <property type="component" value="Unassembled WGS sequence"/>
</dbReference>